<sequence length="424" mass="48718">MKEINLIGHFKIPGISERDLLTYFQQGDAHTENGTYFFLADQIKVEFNNKEHIKSIMGSLDSIFVKRALSDLREIAKESDLEIGRVVVQGVSPLTSYYRYKDLIQICPLKSKPQHLASGRSKFPFPFLLEFKYRTSKNNGIRNQRMQQAKENAILILNLLLYGGITDVNATSNDTLWVSVPTDWRDPTDEEIEMFCDYKHPTSMNRTNMYLNPSFGLDEKDVNYDSFANVEGLKSIELIDFKKYYQRLGVGSDDEINLPSIVDINLDKYFSIENKTKINRALYWLLKHHETWKVSKSISFNCLIQSIEVLMETQKNTAPCKENNCEHTKILNDICEKCEDPITGIGPTKAFRDFVEKYAGDIPKKIKDNLYGLRSSIAHGSLTLEMDSASFGGFDAKSHNQRHLMDIGREIVVVCLLNWMMKEN</sequence>
<reference evidence="2" key="1">
    <citation type="submission" date="2017-04" db="EMBL/GenBank/DDBJ databases">
        <authorList>
            <person name="Varghese N."/>
            <person name="Submissions S."/>
        </authorList>
    </citation>
    <scope>NUCLEOTIDE SEQUENCE [LARGE SCALE GENOMIC DNA]</scope>
    <source>
        <strain evidence="2">DSM 4125</strain>
    </source>
</reference>
<dbReference type="AlphaFoldDB" id="A0A1X7I1E0"/>
<organism evidence="1 2">
    <name type="scientific">Marivirga sericea</name>
    <dbReference type="NCBI Taxonomy" id="1028"/>
    <lineage>
        <taxon>Bacteria</taxon>
        <taxon>Pseudomonadati</taxon>
        <taxon>Bacteroidota</taxon>
        <taxon>Cytophagia</taxon>
        <taxon>Cytophagales</taxon>
        <taxon>Marivirgaceae</taxon>
        <taxon>Marivirga</taxon>
    </lineage>
</organism>
<protein>
    <recommendedName>
        <fullName evidence="3">Apea-like HEPN domain-containing protein</fullName>
    </recommendedName>
</protein>
<dbReference type="RefSeq" id="WP_085515124.1">
    <property type="nucleotide sequence ID" value="NZ_FXAW01000001.1"/>
</dbReference>
<dbReference type="Proteomes" id="UP000193804">
    <property type="component" value="Unassembled WGS sequence"/>
</dbReference>
<evidence type="ECO:0000313" key="2">
    <source>
        <dbReference type="Proteomes" id="UP000193804"/>
    </source>
</evidence>
<keyword evidence="2" id="KW-1185">Reference proteome</keyword>
<gene>
    <name evidence="1" type="ORF">SAMN05661096_00099</name>
</gene>
<dbReference type="STRING" id="1028.SAMN05661096_00099"/>
<dbReference type="OrthoDB" id="1451627at2"/>
<evidence type="ECO:0008006" key="3">
    <source>
        <dbReference type="Google" id="ProtNLM"/>
    </source>
</evidence>
<accession>A0A1X7I1E0</accession>
<proteinExistence type="predicted"/>
<dbReference type="EMBL" id="FXAW01000001">
    <property type="protein sequence ID" value="SMG07944.1"/>
    <property type="molecule type" value="Genomic_DNA"/>
</dbReference>
<name>A0A1X7I1E0_9BACT</name>
<evidence type="ECO:0000313" key="1">
    <source>
        <dbReference type="EMBL" id="SMG07944.1"/>
    </source>
</evidence>